<dbReference type="AlphaFoldDB" id="A0A7W9WLH1"/>
<keyword evidence="1 4" id="KW-0808">Transferase</keyword>
<proteinExistence type="predicted"/>
<dbReference type="GO" id="GO:0004371">
    <property type="term" value="F:glycerone kinase activity"/>
    <property type="evidence" value="ECO:0007669"/>
    <property type="project" value="InterPro"/>
</dbReference>
<name>A0A7W9WLH1_CASDE</name>
<evidence type="ECO:0000256" key="1">
    <source>
        <dbReference type="ARBA" id="ARBA00022679"/>
    </source>
</evidence>
<dbReference type="EMBL" id="JACHIB010000006">
    <property type="protein sequence ID" value="MBB6083272.1"/>
    <property type="molecule type" value="Genomic_DNA"/>
</dbReference>
<dbReference type="PROSITE" id="PS51480">
    <property type="entry name" value="DHAL"/>
    <property type="match status" value="1"/>
</dbReference>
<evidence type="ECO:0000313" key="4">
    <source>
        <dbReference type="EMBL" id="MBB6083272.1"/>
    </source>
</evidence>
<keyword evidence="2 4" id="KW-0418">Kinase</keyword>
<dbReference type="RefSeq" id="WP_043684117.1">
    <property type="nucleotide sequence ID" value="NZ_JACHIB010000006.1"/>
</dbReference>
<dbReference type="SUPFAM" id="SSF101473">
    <property type="entry name" value="DhaL-like"/>
    <property type="match status" value="1"/>
</dbReference>
<dbReference type="Proteomes" id="UP000541136">
    <property type="component" value="Unassembled WGS sequence"/>
</dbReference>
<evidence type="ECO:0000259" key="3">
    <source>
        <dbReference type="PROSITE" id="PS51480"/>
    </source>
</evidence>
<dbReference type="PANTHER" id="PTHR28629">
    <property type="entry name" value="TRIOKINASE/FMN CYCLASE"/>
    <property type="match status" value="1"/>
</dbReference>
<dbReference type="SMART" id="SM01120">
    <property type="entry name" value="Dak2"/>
    <property type="match status" value="1"/>
</dbReference>
<protein>
    <submittedName>
        <fullName evidence="4">Dihydroxyacetone kinase-like protein</fullName>
        <ecNumber evidence="4">2.7.1.-</ecNumber>
    </submittedName>
</protein>
<dbReference type="Gene3D" id="1.25.40.340">
    <property type="match status" value="1"/>
</dbReference>
<dbReference type="EC" id="2.7.1.-" evidence="4"/>
<dbReference type="InterPro" id="IPR050861">
    <property type="entry name" value="Dihydroxyacetone_Kinase"/>
</dbReference>
<feature type="domain" description="DhaL" evidence="3">
    <location>
        <begin position="4"/>
        <end position="203"/>
    </location>
</feature>
<evidence type="ECO:0000313" key="5">
    <source>
        <dbReference type="Proteomes" id="UP000541136"/>
    </source>
</evidence>
<dbReference type="GO" id="GO:0019563">
    <property type="term" value="P:glycerol catabolic process"/>
    <property type="evidence" value="ECO:0007669"/>
    <property type="project" value="TreeGrafter"/>
</dbReference>
<dbReference type="Pfam" id="PF02734">
    <property type="entry name" value="Dak2"/>
    <property type="match status" value="1"/>
</dbReference>
<gene>
    <name evidence="4" type="ORF">HNR28_001309</name>
</gene>
<organism evidence="4 5">
    <name type="scientific">Castellaniella defragrans</name>
    <name type="common">Alcaligenes defragrans</name>
    <dbReference type="NCBI Taxonomy" id="75697"/>
    <lineage>
        <taxon>Bacteria</taxon>
        <taxon>Pseudomonadati</taxon>
        <taxon>Pseudomonadota</taxon>
        <taxon>Betaproteobacteria</taxon>
        <taxon>Burkholderiales</taxon>
        <taxon>Alcaligenaceae</taxon>
        <taxon>Castellaniella</taxon>
    </lineage>
</organism>
<dbReference type="PANTHER" id="PTHR28629:SF4">
    <property type="entry name" value="TRIOKINASE_FMN CYCLASE"/>
    <property type="match status" value="1"/>
</dbReference>
<accession>A0A7W9WLH1</accession>
<dbReference type="InterPro" id="IPR004007">
    <property type="entry name" value="DhaL_dom"/>
</dbReference>
<comment type="caution">
    <text evidence="4">The sequence shown here is derived from an EMBL/GenBank/DDBJ whole genome shotgun (WGS) entry which is preliminary data.</text>
</comment>
<sequence length="207" mass="20713">MPDSLARRWMDGFAADFALEKERLGALDRAAGDGDFAVNLAQALKRAAAGLQALPETATDAQAWTAAANGFLHTGGTSGPLLGMWLRELAKAWASHDTPLAALAAGVAAGTAAVQRLGGAQAGDRTMVDAMLPAARALEDSLRDGAALAQALERAAGAAGEGARATARMTAALGRASYVGEAAAGIEDPGAAAIALFFRAGARACAA</sequence>
<reference evidence="4 5" key="1">
    <citation type="submission" date="2020-08" db="EMBL/GenBank/DDBJ databases">
        <title>Genomic Encyclopedia of Type Strains, Phase IV (KMG-IV): sequencing the most valuable type-strain genomes for metagenomic binning, comparative biology and taxonomic classification.</title>
        <authorList>
            <person name="Goeker M."/>
        </authorList>
    </citation>
    <scope>NUCLEOTIDE SEQUENCE [LARGE SCALE GENOMIC DNA]</scope>
    <source>
        <strain evidence="4 5">DSM 12141</strain>
    </source>
</reference>
<dbReference type="GO" id="GO:0005829">
    <property type="term" value="C:cytosol"/>
    <property type="evidence" value="ECO:0007669"/>
    <property type="project" value="TreeGrafter"/>
</dbReference>
<dbReference type="InterPro" id="IPR036117">
    <property type="entry name" value="DhaL_dom_sf"/>
</dbReference>
<dbReference type="FunFam" id="1.25.40.340:FF:000002">
    <property type="entry name" value="Dihydroxyacetone kinase, L subunit"/>
    <property type="match status" value="1"/>
</dbReference>
<evidence type="ECO:0000256" key="2">
    <source>
        <dbReference type="ARBA" id="ARBA00022777"/>
    </source>
</evidence>